<evidence type="ECO:0000313" key="3">
    <source>
        <dbReference type="Proteomes" id="UP001501074"/>
    </source>
</evidence>
<gene>
    <name evidence="2" type="ORF">GCM10022223_15550</name>
</gene>
<proteinExistence type="predicted"/>
<dbReference type="Gene3D" id="3.40.50.150">
    <property type="entry name" value="Vaccinia Virus protein VP39"/>
    <property type="match status" value="1"/>
</dbReference>
<dbReference type="PANTHER" id="PTHR43591:SF24">
    <property type="entry name" value="2-METHOXY-6-POLYPRENYL-1,4-BENZOQUINOL METHYLASE, MITOCHONDRIAL"/>
    <property type="match status" value="1"/>
</dbReference>
<dbReference type="InterPro" id="IPR029063">
    <property type="entry name" value="SAM-dependent_MTases_sf"/>
</dbReference>
<keyword evidence="3" id="KW-1185">Reference proteome</keyword>
<evidence type="ECO:0000313" key="2">
    <source>
        <dbReference type="EMBL" id="GAA3600800.1"/>
    </source>
</evidence>
<dbReference type="PANTHER" id="PTHR43591">
    <property type="entry name" value="METHYLTRANSFERASE"/>
    <property type="match status" value="1"/>
</dbReference>
<dbReference type="CDD" id="cd02440">
    <property type="entry name" value="AdoMet_MTases"/>
    <property type="match status" value="1"/>
</dbReference>
<name>A0ABP6Z9W6_9ACTN</name>
<organism evidence="2 3">
    <name type="scientific">Kineosporia mesophila</name>
    <dbReference type="NCBI Taxonomy" id="566012"/>
    <lineage>
        <taxon>Bacteria</taxon>
        <taxon>Bacillati</taxon>
        <taxon>Actinomycetota</taxon>
        <taxon>Actinomycetes</taxon>
        <taxon>Kineosporiales</taxon>
        <taxon>Kineosporiaceae</taxon>
        <taxon>Kineosporia</taxon>
    </lineage>
</organism>
<dbReference type="InterPro" id="IPR041698">
    <property type="entry name" value="Methyltransf_25"/>
</dbReference>
<dbReference type="SUPFAM" id="SSF53335">
    <property type="entry name" value="S-adenosyl-L-methionine-dependent methyltransferases"/>
    <property type="match status" value="1"/>
</dbReference>
<dbReference type="Pfam" id="PF13649">
    <property type="entry name" value="Methyltransf_25"/>
    <property type="match status" value="1"/>
</dbReference>
<accession>A0ABP6Z9W6</accession>
<dbReference type="RefSeq" id="WP_231486301.1">
    <property type="nucleotide sequence ID" value="NZ_BAAAZO010000002.1"/>
</dbReference>
<sequence>MQDQVNHTDIMLPQAIAWIEPTTEQLADQLLDAAELPEGARILDVGAGTGPLVIKAAERGYQVVGIDNAPLTTTYLKGRVEPYPNASADLADANALPYPTDSFDAAFSVLAVMYAGPDAVAEMRRVVKPGGTVAIVHWAKPHMSPYTEIIWSTSKELSVDLPHMGADDFAALLSKAGFTDVRVDPIEASYPMPPAGEFLLEFSPFLVASPAYRTMSPRNRADLDIALAERVRRIETGQDPRPVFEALVAWARA</sequence>
<dbReference type="Proteomes" id="UP001501074">
    <property type="component" value="Unassembled WGS sequence"/>
</dbReference>
<protein>
    <recommendedName>
        <fullName evidence="1">Methyltransferase domain-containing protein</fullName>
    </recommendedName>
</protein>
<reference evidence="3" key="1">
    <citation type="journal article" date="2019" name="Int. J. Syst. Evol. Microbiol.">
        <title>The Global Catalogue of Microorganisms (GCM) 10K type strain sequencing project: providing services to taxonomists for standard genome sequencing and annotation.</title>
        <authorList>
            <consortium name="The Broad Institute Genomics Platform"/>
            <consortium name="The Broad Institute Genome Sequencing Center for Infectious Disease"/>
            <person name="Wu L."/>
            <person name="Ma J."/>
        </authorList>
    </citation>
    <scope>NUCLEOTIDE SEQUENCE [LARGE SCALE GENOMIC DNA]</scope>
    <source>
        <strain evidence="3">JCM 16902</strain>
    </source>
</reference>
<comment type="caution">
    <text evidence="2">The sequence shown here is derived from an EMBL/GenBank/DDBJ whole genome shotgun (WGS) entry which is preliminary data.</text>
</comment>
<dbReference type="EMBL" id="BAAAZO010000002">
    <property type="protein sequence ID" value="GAA3600800.1"/>
    <property type="molecule type" value="Genomic_DNA"/>
</dbReference>
<evidence type="ECO:0000259" key="1">
    <source>
        <dbReference type="Pfam" id="PF13649"/>
    </source>
</evidence>
<feature type="domain" description="Methyltransferase" evidence="1">
    <location>
        <begin position="42"/>
        <end position="131"/>
    </location>
</feature>